<sequence length="56" mass="6358">MHLDRKGLIEAILSVMEVKIGMCTEAEAQAVLRELQEKPYTIDLASTWESYLKASF</sequence>
<dbReference type="AlphaFoldDB" id="A0A382I795"/>
<reference evidence="1" key="1">
    <citation type="submission" date="2018-05" db="EMBL/GenBank/DDBJ databases">
        <authorList>
            <person name="Lanie J.A."/>
            <person name="Ng W.-L."/>
            <person name="Kazmierczak K.M."/>
            <person name="Andrzejewski T.M."/>
            <person name="Davidsen T.M."/>
            <person name="Wayne K.J."/>
            <person name="Tettelin H."/>
            <person name="Glass J.I."/>
            <person name="Rusch D."/>
            <person name="Podicherti R."/>
            <person name="Tsui H.-C.T."/>
            <person name="Winkler M.E."/>
        </authorList>
    </citation>
    <scope>NUCLEOTIDE SEQUENCE</scope>
</reference>
<protein>
    <submittedName>
        <fullName evidence="1">Uncharacterized protein</fullName>
    </submittedName>
</protein>
<gene>
    <name evidence="1" type="ORF">METZ01_LOCUS247973</name>
</gene>
<organism evidence="1">
    <name type="scientific">marine metagenome</name>
    <dbReference type="NCBI Taxonomy" id="408172"/>
    <lineage>
        <taxon>unclassified sequences</taxon>
        <taxon>metagenomes</taxon>
        <taxon>ecological metagenomes</taxon>
    </lineage>
</organism>
<dbReference type="EMBL" id="UINC01065445">
    <property type="protein sequence ID" value="SVB95119.1"/>
    <property type="molecule type" value="Genomic_DNA"/>
</dbReference>
<proteinExistence type="predicted"/>
<evidence type="ECO:0000313" key="1">
    <source>
        <dbReference type="EMBL" id="SVB95119.1"/>
    </source>
</evidence>
<name>A0A382I795_9ZZZZ</name>
<accession>A0A382I795</accession>